<evidence type="ECO:0000313" key="3">
    <source>
        <dbReference type="Proteomes" id="UP001589608"/>
    </source>
</evidence>
<protein>
    <submittedName>
        <fullName evidence="2">Nucleoside/nucleotide kinase family protein</fullName>
    </submittedName>
</protein>
<dbReference type="Gene3D" id="3.40.50.300">
    <property type="entry name" value="P-loop containing nucleotide triphosphate hydrolases"/>
    <property type="match status" value="1"/>
</dbReference>
<dbReference type="NCBIfam" id="NF006743">
    <property type="entry name" value="PRK09270.1-2"/>
    <property type="match status" value="1"/>
</dbReference>
<accession>A0ABV5MBQ8</accession>
<dbReference type="SUPFAM" id="SSF52540">
    <property type="entry name" value="P-loop containing nucleoside triphosphate hydrolases"/>
    <property type="match status" value="1"/>
</dbReference>
<dbReference type="InterPro" id="IPR027417">
    <property type="entry name" value="P-loop_NTPase"/>
</dbReference>
<dbReference type="InterPro" id="IPR006083">
    <property type="entry name" value="PRK/URK"/>
</dbReference>
<comment type="caution">
    <text evidence="2">The sequence shown here is derived from an EMBL/GenBank/DDBJ whole genome shotgun (WGS) entry which is preliminary data.</text>
</comment>
<name>A0ABV5MBQ8_9ACTN</name>
<organism evidence="2 3">
    <name type="scientific">Dactylosporangium vinaceum</name>
    <dbReference type="NCBI Taxonomy" id="53362"/>
    <lineage>
        <taxon>Bacteria</taxon>
        <taxon>Bacillati</taxon>
        <taxon>Actinomycetota</taxon>
        <taxon>Actinomycetes</taxon>
        <taxon>Micromonosporales</taxon>
        <taxon>Micromonosporaceae</taxon>
        <taxon>Dactylosporangium</taxon>
    </lineage>
</organism>
<keyword evidence="2" id="KW-0808">Transferase</keyword>
<dbReference type="PANTHER" id="PTHR10285">
    <property type="entry name" value="URIDINE KINASE"/>
    <property type="match status" value="1"/>
</dbReference>
<dbReference type="Pfam" id="PF00485">
    <property type="entry name" value="PRK"/>
    <property type="match status" value="1"/>
</dbReference>
<sequence length="213" mass="23013">MSMRQPDVLQPALDVVVPFVRGRQGRSIVGICGPPAAGKSTLSSALSDALNVHDGLTSVAVPMDGFHLSNVELGRLGLTDRKGAPETFDAAGFVHLLRRLRAGEDLVYAPSYSRTLHESIGGVIPVPADVRVIVVEGNYLLLDQGPWASVRGLLDLVLYLDAPDSVRQESLLRRQMAKGLELPAAQDWVFRSDERNAAVIAGTRDRADLILTR</sequence>
<evidence type="ECO:0000259" key="1">
    <source>
        <dbReference type="Pfam" id="PF00485"/>
    </source>
</evidence>
<reference evidence="2 3" key="1">
    <citation type="submission" date="2024-09" db="EMBL/GenBank/DDBJ databases">
        <authorList>
            <person name="Sun Q."/>
            <person name="Mori K."/>
        </authorList>
    </citation>
    <scope>NUCLEOTIDE SEQUENCE [LARGE SCALE GENOMIC DNA]</scope>
    <source>
        <strain evidence="2 3">JCM 3307</strain>
    </source>
</reference>
<dbReference type="Proteomes" id="UP001589608">
    <property type="component" value="Unassembled WGS sequence"/>
</dbReference>
<gene>
    <name evidence="2" type="ORF">ACFFTR_24685</name>
</gene>
<keyword evidence="3" id="KW-1185">Reference proteome</keyword>
<feature type="domain" description="Phosphoribulokinase/uridine kinase" evidence="1">
    <location>
        <begin position="28"/>
        <end position="213"/>
    </location>
</feature>
<keyword evidence="2" id="KW-0418">Kinase</keyword>
<dbReference type="EMBL" id="JBHMCA010000046">
    <property type="protein sequence ID" value="MFB9446293.1"/>
    <property type="molecule type" value="Genomic_DNA"/>
</dbReference>
<dbReference type="GO" id="GO:0016301">
    <property type="term" value="F:kinase activity"/>
    <property type="evidence" value="ECO:0007669"/>
    <property type="project" value="UniProtKB-KW"/>
</dbReference>
<proteinExistence type="predicted"/>
<dbReference type="RefSeq" id="WP_246656143.1">
    <property type="nucleotide sequence ID" value="NZ_CP061913.1"/>
</dbReference>
<evidence type="ECO:0000313" key="2">
    <source>
        <dbReference type="EMBL" id="MFB9446293.1"/>
    </source>
</evidence>